<comment type="caution">
    <text evidence="12">The sequence shown here is derived from an EMBL/GenBank/DDBJ whole genome shotgun (WGS) entry which is preliminary data.</text>
</comment>
<dbReference type="NCBIfam" id="NF007956">
    <property type="entry name" value="PRK10675.1"/>
    <property type="match status" value="1"/>
</dbReference>
<dbReference type="Proteomes" id="UP000294881">
    <property type="component" value="Unassembled WGS sequence"/>
</dbReference>
<evidence type="ECO:0000256" key="4">
    <source>
        <dbReference type="ARBA" id="ARBA00007637"/>
    </source>
</evidence>
<dbReference type="InterPro" id="IPR001509">
    <property type="entry name" value="Epimerase_deHydtase"/>
</dbReference>
<feature type="domain" description="NAD-dependent epimerase/dehydratase" evidence="11">
    <location>
        <begin position="6"/>
        <end position="265"/>
    </location>
</feature>
<dbReference type="UniPathway" id="UPA00214"/>
<dbReference type="CDD" id="cd05247">
    <property type="entry name" value="UDP_G4E_1_SDR_e"/>
    <property type="match status" value="1"/>
</dbReference>
<evidence type="ECO:0000256" key="10">
    <source>
        <dbReference type="RuleBase" id="RU366046"/>
    </source>
</evidence>
<comment type="catalytic activity">
    <reaction evidence="1 10">
        <text>UDP-alpha-D-glucose = UDP-alpha-D-galactose</text>
        <dbReference type="Rhea" id="RHEA:22168"/>
        <dbReference type="ChEBI" id="CHEBI:58885"/>
        <dbReference type="ChEBI" id="CHEBI:66914"/>
        <dbReference type="EC" id="5.1.3.2"/>
    </reaction>
</comment>
<evidence type="ECO:0000313" key="12">
    <source>
        <dbReference type="EMBL" id="TCO15887.1"/>
    </source>
</evidence>
<organism evidence="12 13">
    <name type="scientific">Camelimonas lactis</name>
    <dbReference type="NCBI Taxonomy" id="659006"/>
    <lineage>
        <taxon>Bacteria</taxon>
        <taxon>Pseudomonadati</taxon>
        <taxon>Pseudomonadota</taxon>
        <taxon>Alphaproteobacteria</taxon>
        <taxon>Hyphomicrobiales</taxon>
        <taxon>Chelatococcaceae</taxon>
        <taxon>Camelimonas</taxon>
    </lineage>
</organism>
<evidence type="ECO:0000256" key="6">
    <source>
        <dbReference type="ARBA" id="ARBA00018569"/>
    </source>
</evidence>
<evidence type="ECO:0000256" key="1">
    <source>
        <dbReference type="ARBA" id="ARBA00000083"/>
    </source>
</evidence>
<reference evidence="12 13" key="1">
    <citation type="submission" date="2019-03" db="EMBL/GenBank/DDBJ databases">
        <title>Genomic Encyclopedia of Type Strains, Phase IV (KMG-IV): sequencing the most valuable type-strain genomes for metagenomic binning, comparative biology and taxonomic classification.</title>
        <authorList>
            <person name="Goeker M."/>
        </authorList>
    </citation>
    <scope>NUCLEOTIDE SEQUENCE [LARGE SCALE GENOMIC DNA]</scope>
    <source>
        <strain evidence="12 13">DSM 22958</strain>
    </source>
</reference>
<dbReference type="SUPFAM" id="SSF51735">
    <property type="entry name" value="NAD(P)-binding Rossmann-fold domains"/>
    <property type="match status" value="1"/>
</dbReference>
<dbReference type="NCBIfam" id="TIGR01179">
    <property type="entry name" value="galE"/>
    <property type="match status" value="1"/>
</dbReference>
<dbReference type="RefSeq" id="WP_132001401.1">
    <property type="nucleotide sequence ID" value="NZ_JBHUNN010000002.1"/>
</dbReference>
<dbReference type="Gene3D" id="3.90.25.10">
    <property type="entry name" value="UDP-galactose 4-epimerase, domain 1"/>
    <property type="match status" value="1"/>
</dbReference>
<dbReference type="EMBL" id="SLWL01000001">
    <property type="protein sequence ID" value="TCO15887.1"/>
    <property type="molecule type" value="Genomic_DNA"/>
</dbReference>
<accession>A0A4R2GXX2</accession>
<evidence type="ECO:0000256" key="9">
    <source>
        <dbReference type="ARBA" id="ARBA00023235"/>
    </source>
</evidence>
<sequence>MSNTRVIVTGGAGYIGSHTLIELLIAGYEVCVVDNFVNSSPESLKRVARLSSQHFRVERADIRDACAVTAIFRAFQPDAVIHFAGLKAVGEGETLPLEYYDVNVGGTLNLLRAMTGMRPPAIIFSSSATVYGDPDYLPIDEQHPTRPASVYGRTKLIAEDVLRDWARATPGARAVMLRYFNPVGAHDSGDIGEDPQGPPNNLMPFIAQVAVGLRDRLAIFGGDYDTRDGTGLRDYIHVVDLARAHVAALNYASTCAPGSDVFNIGTGYGATVREILQAYERACCKTLPYHIVPRRPGDVAASVADPTRAITALNWRAELGINDMCQSSWKWQSRNPRGFQFGVDVTLEAEAGS</sequence>
<dbReference type="Pfam" id="PF01370">
    <property type="entry name" value="Epimerase"/>
    <property type="match status" value="1"/>
</dbReference>
<dbReference type="Gene3D" id="3.40.50.720">
    <property type="entry name" value="NAD(P)-binding Rossmann-like Domain"/>
    <property type="match status" value="1"/>
</dbReference>
<proteinExistence type="inferred from homology"/>
<keyword evidence="10" id="KW-0119">Carbohydrate metabolism</keyword>
<comment type="pathway">
    <text evidence="3 10">Carbohydrate metabolism; galactose metabolism.</text>
</comment>
<dbReference type="GO" id="GO:0005829">
    <property type="term" value="C:cytosol"/>
    <property type="evidence" value="ECO:0007669"/>
    <property type="project" value="TreeGrafter"/>
</dbReference>
<dbReference type="PANTHER" id="PTHR43725:SF47">
    <property type="entry name" value="UDP-GLUCOSE 4-EPIMERASE"/>
    <property type="match status" value="1"/>
</dbReference>
<dbReference type="AlphaFoldDB" id="A0A4R2GXX2"/>
<keyword evidence="13" id="KW-1185">Reference proteome</keyword>
<comment type="similarity">
    <text evidence="4 10">Belongs to the NAD(P)-dependent epimerase/dehydratase family.</text>
</comment>
<protein>
    <recommendedName>
        <fullName evidence="6 10">UDP-glucose 4-epimerase</fullName>
        <ecNumber evidence="5 10">5.1.3.2</ecNumber>
    </recommendedName>
</protein>
<name>A0A4R2GXX2_9HYPH</name>
<dbReference type="InterPro" id="IPR036291">
    <property type="entry name" value="NAD(P)-bd_dom_sf"/>
</dbReference>
<dbReference type="EC" id="5.1.3.2" evidence="5 10"/>
<evidence type="ECO:0000313" key="13">
    <source>
        <dbReference type="Proteomes" id="UP000294881"/>
    </source>
</evidence>
<evidence type="ECO:0000259" key="11">
    <source>
        <dbReference type="Pfam" id="PF01370"/>
    </source>
</evidence>
<dbReference type="GO" id="GO:0003978">
    <property type="term" value="F:UDP-glucose 4-epimerase activity"/>
    <property type="evidence" value="ECO:0007669"/>
    <property type="project" value="UniProtKB-UniRule"/>
</dbReference>
<evidence type="ECO:0000256" key="3">
    <source>
        <dbReference type="ARBA" id="ARBA00004947"/>
    </source>
</evidence>
<dbReference type="PANTHER" id="PTHR43725">
    <property type="entry name" value="UDP-GLUCOSE 4-EPIMERASE"/>
    <property type="match status" value="1"/>
</dbReference>
<evidence type="ECO:0000256" key="2">
    <source>
        <dbReference type="ARBA" id="ARBA00001911"/>
    </source>
</evidence>
<keyword evidence="9 10" id="KW-0413">Isomerase</keyword>
<dbReference type="GO" id="GO:0006012">
    <property type="term" value="P:galactose metabolic process"/>
    <property type="evidence" value="ECO:0007669"/>
    <property type="project" value="UniProtKB-UniPathway"/>
</dbReference>
<keyword evidence="7 10" id="KW-0520">NAD</keyword>
<evidence type="ECO:0000256" key="5">
    <source>
        <dbReference type="ARBA" id="ARBA00013189"/>
    </source>
</evidence>
<evidence type="ECO:0000256" key="7">
    <source>
        <dbReference type="ARBA" id="ARBA00023027"/>
    </source>
</evidence>
<evidence type="ECO:0000256" key="8">
    <source>
        <dbReference type="ARBA" id="ARBA00023144"/>
    </source>
</evidence>
<gene>
    <name evidence="12" type="ORF">EV666_101136</name>
</gene>
<keyword evidence="8" id="KW-0299">Galactose metabolism</keyword>
<dbReference type="InterPro" id="IPR005886">
    <property type="entry name" value="UDP_G4E"/>
</dbReference>
<dbReference type="OrthoDB" id="9801785at2"/>
<comment type="cofactor">
    <cofactor evidence="2 10">
        <name>NAD(+)</name>
        <dbReference type="ChEBI" id="CHEBI:57540"/>
    </cofactor>
</comment>
<comment type="subunit">
    <text evidence="10">Homodimer.</text>
</comment>